<feature type="non-terminal residue" evidence="1">
    <location>
        <position position="151"/>
    </location>
</feature>
<gene>
    <name evidence="1" type="ORF">LCGC14_1080780</name>
</gene>
<reference evidence="1" key="1">
    <citation type="journal article" date="2015" name="Nature">
        <title>Complex archaea that bridge the gap between prokaryotes and eukaryotes.</title>
        <authorList>
            <person name="Spang A."/>
            <person name="Saw J.H."/>
            <person name="Jorgensen S.L."/>
            <person name="Zaremba-Niedzwiedzka K."/>
            <person name="Martijn J."/>
            <person name="Lind A.E."/>
            <person name="van Eijk R."/>
            <person name="Schleper C."/>
            <person name="Guy L."/>
            <person name="Ettema T.J."/>
        </authorList>
    </citation>
    <scope>NUCLEOTIDE SEQUENCE</scope>
</reference>
<sequence length="151" mass="14902">MPFLAGSSLLPLLGGIGGGLALGGAFGGDGGSAASVQQLSNLSPAQTGLQQQIIESVKGGIGQPRTRLTPSSLGPIGPSALQQQAFGLGSQLPGQLGFDPAQIAQQFAPTAAFARQGFQQEIIPAIMAALGAQGAARSSGAANILGRQGRN</sequence>
<organism evidence="1">
    <name type="scientific">marine sediment metagenome</name>
    <dbReference type="NCBI Taxonomy" id="412755"/>
    <lineage>
        <taxon>unclassified sequences</taxon>
        <taxon>metagenomes</taxon>
        <taxon>ecological metagenomes</taxon>
    </lineage>
</organism>
<accession>A0A0F9PYG2</accession>
<proteinExistence type="predicted"/>
<name>A0A0F9PYG2_9ZZZZ</name>
<protein>
    <submittedName>
        <fullName evidence="1">Uncharacterized protein</fullName>
    </submittedName>
</protein>
<evidence type="ECO:0000313" key="1">
    <source>
        <dbReference type="EMBL" id="KKN06086.1"/>
    </source>
</evidence>
<comment type="caution">
    <text evidence="1">The sequence shown here is derived from an EMBL/GenBank/DDBJ whole genome shotgun (WGS) entry which is preliminary data.</text>
</comment>
<dbReference type="AlphaFoldDB" id="A0A0F9PYG2"/>
<dbReference type="EMBL" id="LAZR01004729">
    <property type="protein sequence ID" value="KKN06086.1"/>
    <property type="molecule type" value="Genomic_DNA"/>
</dbReference>